<dbReference type="NCBIfam" id="TIGR01484">
    <property type="entry name" value="HAD-SF-IIB"/>
    <property type="match status" value="1"/>
</dbReference>
<evidence type="ECO:0000313" key="1">
    <source>
        <dbReference type="EMBL" id="BCZ47686.1"/>
    </source>
</evidence>
<proteinExistence type="predicted"/>
<dbReference type="Proteomes" id="UP000824633">
    <property type="component" value="Chromosome"/>
</dbReference>
<dbReference type="InterPro" id="IPR023214">
    <property type="entry name" value="HAD_sf"/>
</dbReference>
<reference evidence="2" key="1">
    <citation type="submission" date="2021-07" db="EMBL/GenBank/DDBJ databases">
        <title>Complete genome sequencing of a Clostridium isolate.</title>
        <authorList>
            <person name="Ueki A."/>
            <person name="Tonouchi A."/>
        </authorList>
    </citation>
    <scope>NUCLEOTIDE SEQUENCE [LARGE SCALE GENOMIC DNA]</scope>
    <source>
        <strain evidence="2">C5S11</strain>
    </source>
</reference>
<dbReference type="NCBIfam" id="NF007806">
    <property type="entry name" value="PRK10513.1"/>
    <property type="match status" value="1"/>
</dbReference>
<dbReference type="SFLD" id="SFLDS00003">
    <property type="entry name" value="Haloacid_Dehalogenase"/>
    <property type="match status" value="1"/>
</dbReference>
<dbReference type="InterPro" id="IPR000150">
    <property type="entry name" value="Cof"/>
</dbReference>
<gene>
    <name evidence="1" type="ORF">psyc5s11_37530</name>
</gene>
<dbReference type="InterPro" id="IPR036412">
    <property type="entry name" value="HAD-like_sf"/>
</dbReference>
<organism evidence="1 2">
    <name type="scientific">Clostridium gelidum</name>
    <dbReference type="NCBI Taxonomy" id="704125"/>
    <lineage>
        <taxon>Bacteria</taxon>
        <taxon>Bacillati</taxon>
        <taxon>Bacillota</taxon>
        <taxon>Clostridia</taxon>
        <taxon>Eubacteriales</taxon>
        <taxon>Clostridiaceae</taxon>
        <taxon>Clostridium</taxon>
    </lineage>
</organism>
<sequence length="271" mass="29931">MYKLIALDMDGTLLTTDKKVSEKTEAAIKAAEAKGVKIVLASGRPLTGLNRYLEELDLLKGEDYVLSFNGGLVQNTKTGEIVSKVSLKGSDLKYIYKISKELNINIHAFSAKDGLIAPKTSKYTEYEATMNGIDLNIKDFNEVDDEEDIIKVMMIDPQDILDPAIEKLPSEIYKMYSVFKSSPFFLEFTHKEVDKGLGLKKLSEFLGIKREEIIACGDAGNDFSMVKYAGLGVAMGNAIAEVKEVAEFITTSNDEDGIAKVIEKFILNDSI</sequence>
<dbReference type="PROSITE" id="PS01228">
    <property type="entry name" value="COF_1"/>
    <property type="match status" value="1"/>
</dbReference>
<dbReference type="Gene3D" id="3.40.50.1000">
    <property type="entry name" value="HAD superfamily/HAD-like"/>
    <property type="match status" value="1"/>
</dbReference>
<dbReference type="CDD" id="cd07516">
    <property type="entry name" value="HAD_Pase"/>
    <property type="match status" value="1"/>
</dbReference>
<dbReference type="SFLD" id="SFLDG01140">
    <property type="entry name" value="C2.B:_Phosphomannomutase_and_P"/>
    <property type="match status" value="1"/>
</dbReference>
<dbReference type="SUPFAM" id="SSF56784">
    <property type="entry name" value="HAD-like"/>
    <property type="match status" value="1"/>
</dbReference>
<dbReference type="Gene3D" id="3.30.1240.10">
    <property type="match status" value="1"/>
</dbReference>
<evidence type="ECO:0000313" key="2">
    <source>
        <dbReference type="Proteomes" id="UP000824633"/>
    </source>
</evidence>
<name>A0ABM7T995_9CLOT</name>
<dbReference type="SFLD" id="SFLDG01144">
    <property type="entry name" value="C2.B.4:_PGP_Like"/>
    <property type="match status" value="1"/>
</dbReference>
<dbReference type="RefSeq" id="WP_224034011.1">
    <property type="nucleotide sequence ID" value="NZ_AP024849.1"/>
</dbReference>
<protein>
    <submittedName>
        <fullName evidence="1">Haloacid dehalogenase</fullName>
    </submittedName>
</protein>
<keyword evidence="2" id="KW-1185">Reference proteome</keyword>
<dbReference type="InterPro" id="IPR006379">
    <property type="entry name" value="HAD-SF_hydro_IIB"/>
</dbReference>
<dbReference type="NCBIfam" id="TIGR00099">
    <property type="entry name" value="Cof-subfamily"/>
    <property type="match status" value="1"/>
</dbReference>
<dbReference type="EMBL" id="AP024849">
    <property type="protein sequence ID" value="BCZ47686.1"/>
    <property type="molecule type" value="Genomic_DNA"/>
</dbReference>
<dbReference type="Pfam" id="PF08282">
    <property type="entry name" value="Hydrolase_3"/>
    <property type="match status" value="1"/>
</dbReference>
<dbReference type="PANTHER" id="PTHR10000">
    <property type="entry name" value="PHOSPHOSERINE PHOSPHATASE"/>
    <property type="match status" value="1"/>
</dbReference>
<accession>A0ABM7T995</accession>
<dbReference type="PANTHER" id="PTHR10000:SF8">
    <property type="entry name" value="HAD SUPERFAMILY HYDROLASE-LIKE, TYPE 3"/>
    <property type="match status" value="1"/>
</dbReference>